<protein>
    <submittedName>
        <fullName evidence="2">Uncharacterized protein</fullName>
    </submittedName>
</protein>
<dbReference type="Proteomes" id="UP000054937">
    <property type="component" value="Unassembled WGS sequence"/>
</dbReference>
<feature type="compositionally biased region" description="Low complexity" evidence="1">
    <location>
        <begin position="181"/>
        <end position="198"/>
    </location>
</feature>
<evidence type="ECO:0000313" key="2">
    <source>
        <dbReference type="EMBL" id="KRX06320.1"/>
    </source>
</evidence>
<dbReference type="AlphaFoldDB" id="A0A0V0QWD0"/>
<sequence length="678" mass="79861">MIRKLCESCGKDNHDFSICKAIHIIFDPYRVIRQQLGQVQQRKEFLKRKNNKIHIINQSRVKKNKEAVKQIRIKQQLYLSGQLWFQKIEEELNQSDLDEYEQQEIFTQSSQYDLINDSQDSSMIELNQEESQILDIFSKDTIKEVNSSCSNFNNLGVQQEDSVVISQKSQKTKKSKKSQRSKYSNQIKKSQIIQNQRKNTNDDKFNLHSPFSGRSEHKNTLQIGDFNQVSSSQFNIQKKPYIKINNQNQNQVQQNCSISLCKESLSESNESSPKIKTGKNRYRNKLNEDWNLQTENQLNIKQDFQFCDKDQQFFEQNVAQKQVAKKVSKLADQSQYQQQIQKINNRFSETKNKNKSKISNLKILIDENNFEFNSENNTNTQKDDNIIYNYNNKNDGNNNCNAIDINGNGSTKNTSINGQYQKQVSQNQKKCTNNNTNVFNQQKNRELKAKKTFFMNSRSREPSKLNSPQISYNNSKQTLNLKRETPKNSNFKILAFPQIGKFVNTNNQLKIQENEQQTFKMGQSNCKMIQSKKQNPLQGWMNKYIQQQQQKQQQQSSENQIQQQNYYNNEMLLQNQHYFYSDNYQNFINFQNDFFGVDDIDQMKIMRLYFTRYNYNQVISQYMNLKLTKNVRKRASITIQKNKFFKMNGGIGNCNQDATNLVGNIIVQIMALNIFLYN</sequence>
<accession>A0A0V0QWD0</accession>
<proteinExistence type="predicted"/>
<organism evidence="2 3">
    <name type="scientific">Pseudocohnilembus persalinus</name>
    <name type="common">Ciliate</name>
    <dbReference type="NCBI Taxonomy" id="266149"/>
    <lineage>
        <taxon>Eukaryota</taxon>
        <taxon>Sar</taxon>
        <taxon>Alveolata</taxon>
        <taxon>Ciliophora</taxon>
        <taxon>Intramacronucleata</taxon>
        <taxon>Oligohymenophorea</taxon>
        <taxon>Scuticociliatia</taxon>
        <taxon>Philasterida</taxon>
        <taxon>Pseudocohnilembidae</taxon>
        <taxon>Pseudocohnilembus</taxon>
    </lineage>
</organism>
<feature type="region of interest" description="Disordered" evidence="1">
    <location>
        <begin position="166"/>
        <end position="217"/>
    </location>
</feature>
<evidence type="ECO:0000256" key="1">
    <source>
        <dbReference type="SAM" id="MobiDB-lite"/>
    </source>
</evidence>
<evidence type="ECO:0000313" key="3">
    <source>
        <dbReference type="Proteomes" id="UP000054937"/>
    </source>
</evidence>
<gene>
    <name evidence="2" type="ORF">PPERSA_06291</name>
</gene>
<reference evidence="2 3" key="1">
    <citation type="journal article" date="2015" name="Sci. Rep.">
        <title>Genome of the facultative scuticociliatosis pathogen Pseudocohnilembus persalinus provides insight into its virulence through horizontal gene transfer.</title>
        <authorList>
            <person name="Xiong J."/>
            <person name="Wang G."/>
            <person name="Cheng J."/>
            <person name="Tian M."/>
            <person name="Pan X."/>
            <person name="Warren A."/>
            <person name="Jiang C."/>
            <person name="Yuan D."/>
            <person name="Miao W."/>
        </authorList>
    </citation>
    <scope>NUCLEOTIDE SEQUENCE [LARGE SCALE GENOMIC DNA]</scope>
    <source>
        <strain evidence="2">36N120E</strain>
    </source>
</reference>
<dbReference type="EMBL" id="LDAU01000097">
    <property type="protein sequence ID" value="KRX06320.1"/>
    <property type="molecule type" value="Genomic_DNA"/>
</dbReference>
<comment type="caution">
    <text evidence="2">The sequence shown here is derived from an EMBL/GenBank/DDBJ whole genome shotgun (WGS) entry which is preliminary data.</text>
</comment>
<dbReference type="OMA" id="NCNAIDI"/>
<keyword evidence="3" id="KW-1185">Reference proteome</keyword>
<feature type="compositionally biased region" description="Basic residues" evidence="1">
    <location>
        <begin position="170"/>
        <end position="180"/>
    </location>
</feature>
<dbReference type="InParanoid" id="A0A0V0QWD0"/>
<name>A0A0V0QWD0_PSEPJ</name>